<keyword evidence="2" id="KW-1185">Reference proteome</keyword>
<accession>A0A8J2LGK8</accession>
<name>A0A8J2LGK8_9HEXA</name>
<dbReference type="AlphaFoldDB" id="A0A8J2LGK8"/>
<evidence type="ECO:0000313" key="1">
    <source>
        <dbReference type="EMBL" id="CAG7831353.1"/>
    </source>
</evidence>
<dbReference type="Proteomes" id="UP000708208">
    <property type="component" value="Unassembled WGS sequence"/>
</dbReference>
<sequence>FCLTGKEAKELARLARENNVFLMEVFKYYSSNLQVSGHGFGTGSLGVVP</sequence>
<dbReference type="EMBL" id="CAJVCH010560108">
    <property type="protein sequence ID" value="CAG7831353.1"/>
    <property type="molecule type" value="Genomic_DNA"/>
</dbReference>
<organism evidence="1 2">
    <name type="scientific">Allacma fusca</name>
    <dbReference type="NCBI Taxonomy" id="39272"/>
    <lineage>
        <taxon>Eukaryota</taxon>
        <taxon>Metazoa</taxon>
        <taxon>Ecdysozoa</taxon>
        <taxon>Arthropoda</taxon>
        <taxon>Hexapoda</taxon>
        <taxon>Collembola</taxon>
        <taxon>Symphypleona</taxon>
        <taxon>Sminthuridae</taxon>
        <taxon>Allacma</taxon>
    </lineage>
</organism>
<gene>
    <name evidence="1" type="ORF">AFUS01_LOCUS41100</name>
</gene>
<protein>
    <submittedName>
        <fullName evidence="1">Uncharacterized protein</fullName>
    </submittedName>
</protein>
<feature type="non-terminal residue" evidence="1">
    <location>
        <position position="1"/>
    </location>
</feature>
<dbReference type="OrthoDB" id="8250309at2759"/>
<proteinExistence type="predicted"/>
<evidence type="ECO:0000313" key="2">
    <source>
        <dbReference type="Proteomes" id="UP000708208"/>
    </source>
</evidence>
<reference evidence="1" key="1">
    <citation type="submission" date="2021-06" db="EMBL/GenBank/DDBJ databases">
        <authorList>
            <person name="Hodson N. C."/>
            <person name="Mongue J. A."/>
            <person name="Jaron S. K."/>
        </authorList>
    </citation>
    <scope>NUCLEOTIDE SEQUENCE</scope>
</reference>
<comment type="caution">
    <text evidence="1">The sequence shown here is derived from an EMBL/GenBank/DDBJ whole genome shotgun (WGS) entry which is preliminary data.</text>
</comment>